<dbReference type="InterPro" id="IPR036038">
    <property type="entry name" value="Aminotransferase-like"/>
</dbReference>
<reference evidence="7 8" key="1">
    <citation type="submission" date="2018-08" db="EMBL/GenBank/DDBJ databases">
        <title>Draft genome sequences of two Aspergillus turcosus clinical strains isolated from bronchoalveolar lavage fluid: one azole-susceptible and the other azole-resistant.</title>
        <authorList>
            <person name="Parent-Michaud M."/>
            <person name="Dufresne P.J."/>
            <person name="Fournier E."/>
            <person name="Martineau C."/>
            <person name="Moreira S."/>
            <person name="Perkins V."/>
            <person name="De Repentigny L."/>
            <person name="Dufresne S.F."/>
        </authorList>
    </citation>
    <scope>NUCLEOTIDE SEQUENCE [LARGE SCALE GENOMIC DNA]</scope>
    <source>
        <strain evidence="7">HMR AF 1038</strain>
    </source>
</reference>
<dbReference type="Pfam" id="PF01063">
    <property type="entry name" value="Aminotran_4"/>
    <property type="match status" value="1"/>
</dbReference>
<feature type="modified residue" description="N6-(pyridoxal phosphate)lysine" evidence="6">
    <location>
        <position position="216"/>
    </location>
</feature>
<name>A0A3R7INE0_9EURO</name>
<dbReference type="EMBL" id="NIDN02000014">
    <property type="protein sequence ID" value="RLM00571.1"/>
    <property type="molecule type" value="Genomic_DNA"/>
</dbReference>
<dbReference type="Gene3D" id="3.20.10.10">
    <property type="entry name" value="D-amino Acid Aminotransferase, subunit A, domain 2"/>
    <property type="match status" value="1"/>
</dbReference>
<evidence type="ECO:0000256" key="1">
    <source>
        <dbReference type="ARBA" id="ARBA00001933"/>
    </source>
</evidence>
<dbReference type="Gene3D" id="3.30.470.10">
    <property type="match status" value="1"/>
</dbReference>
<evidence type="ECO:0008006" key="9">
    <source>
        <dbReference type="Google" id="ProtNLM"/>
    </source>
</evidence>
<keyword evidence="4" id="KW-0808">Transferase</keyword>
<dbReference type="InterPro" id="IPR043132">
    <property type="entry name" value="BCAT-like_C"/>
</dbReference>
<evidence type="ECO:0000313" key="7">
    <source>
        <dbReference type="EMBL" id="RLM00571.1"/>
    </source>
</evidence>
<dbReference type="InterPro" id="IPR043131">
    <property type="entry name" value="BCAT-like_N"/>
</dbReference>
<dbReference type="GO" id="GO:0009081">
    <property type="term" value="P:branched-chain amino acid metabolic process"/>
    <property type="evidence" value="ECO:0007669"/>
    <property type="project" value="InterPro"/>
</dbReference>
<comment type="caution">
    <text evidence="7">The sequence shown here is derived from an EMBL/GenBank/DDBJ whole genome shotgun (WGS) entry which is preliminary data.</text>
</comment>
<evidence type="ECO:0000313" key="8">
    <source>
        <dbReference type="Proteomes" id="UP000215289"/>
    </source>
</evidence>
<organism evidence="7 8">
    <name type="scientific">Aspergillus turcosus</name>
    <dbReference type="NCBI Taxonomy" id="1245748"/>
    <lineage>
        <taxon>Eukaryota</taxon>
        <taxon>Fungi</taxon>
        <taxon>Dikarya</taxon>
        <taxon>Ascomycota</taxon>
        <taxon>Pezizomycotina</taxon>
        <taxon>Eurotiomycetes</taxon>
        <taxon>Eurotiomycetidae</taxon>
        <taxon>Eurotiales</taxon>
        <taxon>Aspergillaceae</taxon>
        <taxon>Aspergillus</taxon>
        <taxon>Aspergillus subgen. Fumigati</taxon>
    </lineage>
</organism>
<evidence type="ECO:0000256" key="3">
    <source>
        <dbReference type="ARBA" id="ARBA00022576"/>
    </source>
</evidence>
<dbReference type="OrthoDB" id="409992at2759"/>
<evidence type="ECO:0000256" key="2">
    <source>
        <dbReference type="ARBA" id="ARBA00009320"/>
    </source>
</evidence>
<keyword evidence="3" id="KW-0032">Aminotransferase</keyword>
<comment type="cofactor">
    <cofactor evidence="1">
        <name>pyridoxal 5'-phosphate</name>
        <dbReference type="ChEBI" id="CHEBI:597326"/>
    </cofactor>
</comment>
<dbReference type="PANTHER" id="PTHR42825">
    <property type="entry name" value="AMINO ACID AMINOTRANSFERASE"/>
    <property type="match status" value="1"/>
</dbReference>
<dbReference type="GO" id="GO:0004084">
    <property type="term" value="F:branched-chain-amino-acid transaminase activity"/>
    <property type="evidence" value="ECO:0007669"/>
    <property type="project" value="InterPro"/>
</dbReference>
<proteinExistence type="inferred from homology"/>
<evidence type="ECO:0000256" key="6">
    <source>
        <dbReference type="PIRSR" id="PIRSR006468-1"/>
    </source>
</evidence>
<dbReference type="InterPro" id="IPR005786">
    <property type="entry name" value="B_amino_transII"/>
</dbReference>
<comment type="similarity">
    <text evidence="2">Belongs to the class-IV pyridoxal-phosphate-dependent aminotransferase family.</text>
</comment>
<dbReference type="InterPro" id="IPR001544">
    <property type="entry name" value="Aminotrans_IV"/>
</dbReference>
<gene>
    <name evidence="7" type="ORF">CFD26_108192</name>
</gene>
<evidence type="ECO:0000256" key="4">
    <source>
        <dbReference type="ARBA" id="ARBA00022679"/>
    </source>
</evidence>
<accession>A0A3R7INE0</accession>
<dbReference type="SUPFAM" id="SSF56752">
    <property type="entry name" value="D-aminoacid aminotransferase-like PLP-dependent enzymes"/>
    <property type="match status" value="2"/>
</dbReference>
<dbReference type="PANTHER" id="PTHR42825:SF2">
    <property type="entry name" value="BRANCHED-CHAIN-AMINO-ACID AMINOTRANSFERASE 3, CHLOROPLASTIC-RELATED"/>
    <property type="match status" value="1"/>
</dbReference>
<dbReference type="AlphaFoldDB" id="A0A3R7INE0"/>
<dbReference type="PIRSF" id="PIRSF006468">
    <property type="entry name" value="BCAT1"/>
    <property type="match status" value="1"/>
</dbReference>
<sequence>MVFPLPPSSDIDWDNMDPTRPHLGRGHVEATFHAATGTWTKPRWVESPYLSIHGLAPCLQYGQQVFEGLKGKSPKRTKGGVNPRANSSVLASPQTAFRGPNDEVYIFRPRDHARRMARSSAAVCMPALEEEFFLECVRKAVAGNTEILPPHGSNASLYIRPFLLGSGPQFAPIPPNEFTFAVFVAPLYAYLGTQALDALILDEFDRAAPKGTGAVKVGGNYAPVMPWSIRARQQGYGMTLHLDSLTHTEIDEFSTSAFVGIIDENGERTVVVTDSKNIIESFTSDSCVALARSLGWKVEKRPILYTELGKFTEVIAAGSAAALVPIRSITRPSTGDKFVFESTNPCCAELSKMLSDYQRGMTEDVFGWRYRVEADGIAPCD</sequence>
<protein>
    <recommendedName>
        <fullName evidence="9">Branched-chain amino acid aminotransferase</fullName>
    </recommendedName>
</protein>
<dbReference type="Proteomes" id="UP000215289">
    <property type="component" value="Unassembled WGS sequence"/>
</dbReference>
<evidence type="ECO:0000256" key="5">
    <source>
        <dbReference type="ARBA" id="ARBA00022898"/>
    </source>
</evidence>
<dbReference type="STRING" id="1245748.A0A3R7INE0"/>
<keyword evidence="8" id="KW-1185">Reference proteome</keyword>
<keyword evidence="5" id="KW-0663">Pyridoxal phosphate</keyword>